<dbReference type="STRING" id="1437874.CSPHI_11470"/>
<dbReference type="KEGG" id="csph:CSPHI_11470"/>
<feature type="transmembrane region" description="Helical" evidence="1">
    <location>
        <begin position="1022"/>
        <end position="1042"/>
    </location>
</feature>
<feature type="transmembrane region" description="Helical" evidence="1">
    <location>
        <begin position="1078"/>
        <end position="1097"/>
    </location>
</feature>
<feature type="transmembrane region" description="Helical" evidence="1">
    <location>
        <begin position="1048"/>
        <end position="1066"/>
    </location>
</feature>
<feature type="transmembrane region" description="Helical" evidence="1">
    <location>
        <begin position="317"/>
        <end position="337"/>
    </location>
</feature>
<evidence type="ECO:0000313" key="5">
    <source>
        <dbReference type="Proteomes" id="UP000185469"/>
    </source>
</evidence>
<dbReference type="InterPro" id="IPR021798">
    <property type="entry name" value="AftD_N"/>
</dbReference>
<dbReference type="Proteomes" id="UP000185469">
    <property type="component" value="Chromosome"/>
</dbReference>
<feature type="transmembrane region" description="Helical" evidence="1">
    <location>
        <begin position="214"/>
        <end position="234"/>
    </location>
</feature>
<feature type="transmembrane region" description="Helical" evidence="1">
    <location>
        <begin position="1109"/>
        <end position="1128"/>
    </location>
</feature>
<protein>
    <recommendedName>
        <fullName evidence="3">Alpha-(1-&gt;3)-arabinofuranosyltransferase N-terminal GT-C domain-containing protein</fullName>
    </recommendedName>
</protein>
<evidence type="ECO:0000259" key="3">
    <source>
        <dbReference type="Pfam" id="PF11847"/>
    </source>
</evidence>
<feature type="transmembrane region" description="Helical" evidence="1">
    <location>
        <begin position="187"/>
        <end position="207"/>
    </location>
</feature>
<keyword evidence="5" id="KW-1185">Reference proteome</keyword>
<feature type="chain" id="PRO_5013267582" description="Alpha-(1-&gt;3)-arabinofuranosyltransferase N-terminal GT-C domain-containing protein" evidence="2">
    <location>
        <begin position="23"/>
        <end position="1140"/>
    </location>
</feature>
<keyword evidence="1" id="KW-0812">Transmembrane</keyword>
<feature type="domain" description="Alpha-(1-&gt;3)-arabinofuranosyltransferase N-terminal GT-C" evidence="3">
    <location>
        <begin position="8"/>
        <end position="663"/>
    </location>
</feature>
<evidence type="ECO:0000256" key="1">
    <source>
        <dbReference type="SAM" id="Phobius"/>
    </source>
</evidence>
<dbReference type="AlphaFoldDB" id="A0A1L7D0K0"/>
<organism evidence="4 5">
    <name type="scientific">Corynebacterium sphenisci DSM 44792</name>
    <dbReference type="NCBI Taxonomy" id="1437874"/>
    <lineage>
        <taxon>Bacteria</taxon>
        <taxon>Bacillati</taxon>
        <taxon>Actinomycetota</taxon>
        <taxon>Actinomycetes</taxon>
        <taxon>Mycobacteriales</taxon>
        <taxon>Corynebacteriaceae</taxon>
        <taxon>Corynebacterium</taxon>
    </lineage>
</organism>
<feature type="transmembrane region" description="Helical" evidence="1">
    <location>
        <begin position="989"/>
        <end position="1010"/>
    </location>
</feature>
<keyword evidence="1" id="KW-0472">Membrane</keyword>
<name>A0A1L7D0K0_9CORY</name>
<dbReference type="Pfam" id="PF11847">
    <property type="entry name" value="GT-C_AftD"/>
    <property type="match status" value="1"/>
</dbReference>
<feature type="signal peptide" evidence="2">
    <location>
        <begin position="1"/>
        <end position="22"/>
    </location>
</feature>
<keyword evidence="1" id="KW-1133">Transmembrane helix</keyword>
<sequence length="1140" mass="115878">MLGWWALLCALALLQSPGRVVADTKHDLTENPLGLLARSLTMWSETLPLGQLQNQAYGYLFPQGAFFAAADLLSGGHAPMALVQSAWWALTLCLAFTGFLRLAEAAGIGGAHPAPRILAAALYALSPRMLTTLAAISSEAWPVALAPWIALPLLRVVGAARPVGRAAAARAVGLSALALLGTGAVNAVGTAAACVPAGLILLAPALFGPARRRAWAMLGGWLAACAAVSLWWLGPLLLLGRYSPPFTDYIESSGVTTRWLNLAETLRGTTSWAPFVSVERVGGNALVAEPILILATTAVAAAGLAGLASASMPRRRLWWAMALLGLVAMSAWTTPFGPLADPARELLDGPAAALRNLHKLDPVLRIPLLLGLAHLAGRLPWTTATWLRPERHRRAAAAMLLTLAATGATAPAWSGRLAPGQPFAEVPGHWAAAADWLAAHAAGSRTLVEPAMPFADQRWGFTRDEPLQPLARTPWAVRDAVPLTPPEAIRGLDGVRDALTAGGSATLAATLRAQGVGHVLVRHDGRASTRSGDLRALERTLAASPGIEPVADFAGAEGPAGVAGAGRPGRGAATGGIVIWAVADPGADLLSPRIVDADQVPLVSGGPEALPRLDEVDGDAPVRILAGDGAGTITDTPARRGRNYGEVVGAVTGILAPGEDTGVANLVPDYPVAGIPLTVTGVGGGAVRASSSADQPYNFGGAQPQHSVSALVDGDPRTWWEPARGTGQAEWVELALPAGAAPASVELTAARVPVRVQVRAGGASTSTALTPGEPTRVQLPGGAGPAGAPVVRITATGAPLGFALAEARVRDAAGADITPVRMPVVPDSSERARRWVLGQEIDETVLRRAITLPGERTLRVDSAACRAGLDDSWTRVDGEPAACGAELELAAGMHRVSSAARWVALTDAGFHAPAAAAQGVRPAPPGTELAAAGGARILWRPVSVNAGSRARVGGVVLDPITVNGWQQGWVVPAGVSGTLELDFAPQAAWRGWILGGGALAAALALVAAGLARRVPGPGNPPAAGAGLAAGPPPAATAALGAISATLLAGWPGLALTAAIGAAAAALTRYSPRRPTPAGLGAASAALLAVVGVAAAHRPWPAEGYLAGTWWLQLAALAALALVGVAQCLPRARRAGSSTSA</sequence>
<gene>
    <name evidence="4" type="ORF">CSPHI_11470</name>
</gene>
<reference evidence="4 5" key="1">
    <citation type="submission" date="2014-08" db="EMBL/GenBank/DDBJ databases">
        <title>Complete genome sequence of Corynebacterium sphenisci CECT 5990(T) (=DSM 44792(T)), isolated from healthy wild penguins.</title>
        <authorList>
            <person name="Ruckert C."/>
            <person name="Albersmeier A."/>
            <person name="Winkler A."/>
            <person name="Kalinowski J."/>
        </authorList>
    </citation>
    <scope>NUCLEOTIDE SEQUENCE [LARGE SCALE GENOMIC DNA]</scope>
    <source>
        <strain evidence="4 5">DSM 44792</strain>
    </source>
</reference>
<proteinExistence type="predicted"/>
<dbReference type="GO" id="GO:0016740">
    <property type="term" value="F:transferase activity"/>
    <property type="evidence" value="ECO:0007669"/>
    <property type="project" value="InterPro"/>
</dbReference>
<feature type="transmembrane region" description="Helical" evidence="1">
    <location>
        <begin position="291"/>
        <end position="310"/>
    </location>
</feature>
<evidence type="ECO:0000256" key="2">
    <source>
        <dbReference type="SAM" id="SignalP"/>
    </source>
</evidence>
<dbReference type="EMBL" id="CP009248">
    <property type="protein sequence ID" value="APT91481.1"/>
    <property type="molecule type" value="Genomic_DNA"/>
</dbReference>
<keyword evidence="2" id="KW-0732">Signal</keyword>
<accession>A0A1L7D0K0</accession>
<evidence type="ECO:0000313" key="4">
    <source>
        <dbReference type="EMBL" id="APT91481.1"/>
    </source>
</evidence>